<reference evidence="1" key="1">
    <citation type="submission" date="2021-01" db="EMBL/GenBank/DDBJ databases">
        <title>Tabrizicola alba sp. nov. a motile alkaliphilic bacterium isolated from a soda lake.</title>
        <authorList>
            <person name="Szuroczki S."/>
            <person name="Abbaszade G."/>
            <person name="Schumann P."/>
            <person name="Toth E."/>
        </authorList>
    </citation>
    <scope>NUCLEOTIDE SEQUENCE</scope>
    <source>
        <strain evidence="1">DMG-N-6</strain>
    </source>
</reference>
<dbReference type="InterPro" id="IPR006450">
    <property type="entry name" value="Phage_HK97_gp6-like"/>
</dbReference>
<dbReference type="NCBIfam" id="TIGR01560">
    <property type="entry name" value="put_DNA_pack"/>
    <property type="match status" value="1"/>
</dbReference>
<dbReference type="AlphaFoldDB" id="A0A8K0V8I9"/>
<proteinExistence type="predicted"/>
<evidence type="ECO:0000313" key="1">
    <source>
        <dbReference type="EMBL" id="MBL4917452.1"/>
    </source>
</evidence>
<organism evidence="1 2">
    <name type="scientific">Szabonella alba</name>
    <dbReference type="NCBI Taxonomy" id="2804194"/>
    <lineage>
        <taxon>Bacteria</taxon>
        <taxon>Pseudomonadati</taxon>
        <taxon>Pseudomonadota</taxon>
        <taxon>Alphaproteobacteria</taxon>
        <taxon>Rhodobacterales</taxon>
        <taxon>Paracoccaceae</taxon>
        <taxon>Szabonella</taxon>
    </lineage>
</organism>
<evidence type="ECO:0000313" key="2">
    <source>
        <dbReference type="Proteomes" id="UP000648908"/>
    </source>
</evidence>
<protein>
    <submittedName>
        <fullName evidence="1">Phage gp6-like head-tail connector protein</fullName>
    </submittedName>
</protein>
<gene>
    <name evidence="1" type="ORF">JL811_09485</name>
</gene>
<dbReference type="EMBL" id="JAESVN010000003">
    <property type="protein sequence ID" value="MBL4917452.1"/>
    <property type="molecule type" value="Genomic_DNA"/>
</dbReference>
<dbReference type="CDD" id="cd08054">
    <property type="entry name" value="gp6"/>
    <property type="match status" value="1"/>
</dbReference>
<dbReference type="InterPro" id="IPR021146">
    <property type="entry name" value="Phage_gp6-like_head-tail"/>
</dbReference>
<name>A0A8K0V8I9_9RHOB</name>
<accession>A0A8K0V8I9</accession>
<dbReference type="Pfam" id="PF05135">
    <property type="entry name" value="Phage_connect_1"/>
    <property type="match status" value="1"/>
</dbReference>
<keyword evidence="2" id="KW-1185">Reference proteome</keyword>
<dbReference type="Proteomes" id="UP000648908">
    <property type="component" value="Unassembled WGS sequence"/>
</dbReference>
<dbReference type="RefSeq" id="WP_202688359.1">
    <property type="nucleotide sequence ID" value="NZ_JAESVN010000003.1"/>
</dbReference>
<sequence>MPLSLDLIRSHLNLDDDRDESLLTHYANVAEAWVQAYTGQPFDTASPLMVQAALLLIAHQYEAREAVSFASAYQLPFGVHDLLSPLKDRVTGYRPEPEAA</sequence>
<comment type="caution">
    <text evidence="1">The sequence shown here is derived from an EMBL/GenBank/DDBJ whole genome shotgun (WGS) entry which is preliminary data.</text>
</comment>
<dbReference type="Gene3D" id="1.10.3230.30">
    <property type="entry name" value="Phage gp6-like head-tail connector protein"/>
    <property type="match status" value="1"/>
</dbReference>